<dbReference type="RefSeq" id="WP_117723569.1">
    <property type="nucleotide sequence ID" value="NZ_QSUL01000003.1"/>
</dbReference>
<evidence type="ECO:0000256" key="3">
    <source>
        <dbReference type="ARBA" id="ARBA00022729"/>
    </source>
</evidence>
<dbReference type="Pfam" id="PF01640">
    <property type="entry name" value="Peptidase_C10"/>
    <property type="match status" value="1"/>
</dbReference>
<dbReference type="Gene3D" id="3.90.70.50">
    <property type="entry name" value="Peptidase C10, streptopain"/>
    <property type="match status" value="2"/>
</dbReference>
<reference evidence="7 8" key="1">
    <citation type="submission" date="2018-08" db="EMBL/GenBank/DDBJ databases">
        <title>A genome reference for cultivated species of the human gut microbiota.</title>
        <authorList>
            <person name="Zou Y."/>
            <person name="Xue W."/>
            <person name="Luo G."/>
        </authorList>
    </citation>
    <scope>NUCLEOTIDE SEQUENCE [LARGE SCALE GENOMIC DNA]</scope>
    <source>
        <strain evidence="7 8">OM05-15BH</strain>
    </source>
</reference>
<comment type="caution">
    <text evidence="7">The sequence shown here is derived from an EMBL/GenBank/DDBJ whole genome shotgun (WGS) entry which is preliminary data.</text>
</comment>
<gene>
    <name evidence="7" type="ORF">DXB65_05390</name>
</gene>
<dbReference type="InterPro" id="IPR025896">
    <property type="entry name" value="Spi_Prtas-inh"/>
</dbReference>
<keyword evidence="4" id="KW-0378">Hydrolase</keyword>
<sequence>MKNRIFYVTLLLILLGCQHEQLNEIPNEKASNEFFVSESEAINVSLARPTAAMTRFYTHDKEIESCYAYCSEESATTQFYAINYKGGGFVIVSADKRTIPILASSDEDCFVLEEEYLMPEGLWGWMKNISCVIDSLRTNNLTQDELVKSMWKSFVDISTRSDDGDDYDEDGPDDEVVTPVCQGPNYGFRETDAIVGPLLNTKWDQVNGYNSCIPKTCGMTNAPAGCVAVSLAQIMKYYKSPSTYNWNSMPDALPTDATSLFLLEIGKNIKINYDCDGSSASNDNALSALKNKYGYITAKLADYNYDKVRNEVLNAKRPVILSGGSKGFLGVYKNGHSWICDGVEVMGSYRCVYDEELKEYYTLRIAEYLYLHMNWGWGGRCDGWYSFSDFHPTGNEHSYNYKTKMITSLIPTL</sequence>
<protein>
    <recommendedName>
        <fullName evidence="6">Spi protease inhibitor domain-containing protein</fullName>
    </recommendedName>
</protein>
<organism evidence="7 8">
    <name type="scientific">Bacteroides oleiciplenus</name>
    <dbReference type="NCBI Taxonomy" id="626931"/>
    <lineage>
        <taxon>Bacteria</taxon>
        <taxon>Pseudomonadati</taxon>
        <taxon>Bacteroidota</taxon>
        <taxon>Bacteroidia</taxon>
        <taxon>Bacteroidales</taxon>
        <taxon>Bacteroidaceae</taxon>
        <taxon>Bacteroides</taxon>
    </lineage>
</organism>
<keyword evidence="2" id="KW-0645">Protease</keyword>
<dbReference type="InterPro" id="IPR044934">
    <property type="entry name" value="Streptopain_sf"/>
</dbReference>
<evidence type="ECO:0000256" key="4">
    <source>
        <dbReference type="ARBA" id="ARBA00022801"/>
    </source>
</evidence>
<evidence type="ECO:0000259" key="6">
    <source>
        <dbReference type="Pfam" id="PF13734"/>
    </source>
</evidence>
<evidence type="ECO:0000313" key="7">
    <source>
        <dbReference type="EMBL" id="RGN38271.1"/>
    </source>
</evidence>
<dbReference type="Proteomes" id="UP000260983">
    <property type="component" value="Unassembled WGS sequence"/>
</dbReference>
<feature type="domain" description="Spi protease inhibitor" evidence="6">
    <location>
        <begin position="66"/>
        <end position="128"/>
    </location>
</feature>
<evidence type="ECO:0000256" key="5">
    <source>
        <dbReference type="ARBA" id="ARBA00022807"/>
    </source>
</evidence>
<keyword evidence="3" id="KW-0732">Signal</keyword>
<name>A0A3E5BL12_9BACE</name>
<evidence type="ECO:0000313" key="8">
    <source>
        <dbReference type="Proteomes" id="UP000260983"/>
    </source>
</evidence>
<comment type="similarity">
    <text evidence="1">Belongs to the peptidase C10 family.</text>
</comment>
<evidence type="ECO:0000256" key="2">
    <source>
        <dbReference type="ARBA" id="ARBA00022670"/>
    </source>
</evidence>
<dbReference type="InterPro" id="IPR038765">
    <property type="entry name" value="Papain-like_cys_pep_sf"/>
</dbReference>
<keyword evidence="5" id="KW-0788">Thiol protease</keyword>
<dbReference type="EMBL" id="QSUL01000003">
    <property type="protein sequence ID" value="RGN38271.1"/>
    <property type="molecule type" value="Genomic_DNA"/>
</dbReference>
<dbReference type="PROSITE" id="PS51257">
    <property type="entry name" value="PROKAR_LIPOPROTEIN"/>
    <property type="match status" value="1"/>
</dbReference>
<dbReference type="PRINTS" id="PR00797">
    <property type="entry name" value="STREPTOPAIN"/>
</dbReference>
<dbReference type="SUPFAM" id="SSF54001">
    <property type="entry name" value="Cysteine proteinases"/>
    <property type="match status" value="1"/>
</dbReference>
<evidence type="ECO:0000256" key="1">
    <source>
        <dbReference type="ARBA" id="ARBA00009693"/>
    </source>
</evidence>
<dbReference type="Pfam" id="PF13734">
    <property type="entry name" value="Inhibitor_I69"/>
    <property type="match status" value="1"/>
</dbReference>
<dbReference type="InterPro" id="IPR000200">
    <property type="entry name" value="Peptidase_C10"/>
</dbReference>
<dbReference type="AlphaFoldDB" id="A0A3E5BL12"/>
<dbReference type="GO" id="GO:0008234">
    <property type="term" value="F:cysteine-type peptidase activity"/>
    <property type="evidence" value="ECO:0007669"/>
    <property type="project" value="UniProtKB-KW"/>
</dbReference>
<accession>A0A3E5BL12</accession>
<proteinExistence type="inferred from homology"/>
<dbReference type="GO" id="GO:0006508">
    <property type="term" value="P:proteolysis"/>
    <property type="evidence" value="ECO:0007669"/>
    <property type="project" value="UniProtKB-KW"/>
</dbReference>